<protein>
    <submittedName>
        <fullName evidence="2">Uncharacterized protein</fullName>
    </submittedName>
</protein>
<comment type="caution">
    <text evidence="2">The sequence shown here is derived from an EMBL/GenBank/DDBJ whole genome shotgun (WGS) entry which is preliminary data.</text>
</comment>
<evidence type="ECO:0000256" key="1">
    <source>
        <dbReference type="SAM" id="MobiDB-lite"/>
    </source>
</evidence>
<gene>
    <name evidence="2" type="ORF">QLX08_009521</name>
</gene>
<proteinExistence type="predicted"/>
<dbReference type="Proteomes" id="UP001432146">
    <property type="component" value="Unassembled WGS sequence"/>
</dbReference>
<evidence type="ECO:0000313" key="3">
    <source>
        <dbReference type="Proteomes" id="UP001432146"/>
    </source>
</evidence>
<dbReference type="AlphaFoldDB" id="A0AAW0ZFW1"/>
<dbReference type="EMBL" id="JAWNGG020000212">
    <property type="protein sequence ID" value="KAK9296466.1"/>
    <property type="molecule type" value="Genomic_DNA"/>
</dbReference>
<accession>A0AAW0ZFW1</accession>
<feature type="compositionally biased region" description="Basic and acidic residues" evidence="1">
    <location>
        <begin position="7"/>
        <end position="27"/>
    </location>
</feature>
<reference evidence="2 3" key="1">
    <citation type="submission" date="2024-05" db="EMBL/GenBank/DDBJ databases">
        <title>The nuclear and mitochondrial genome assemblies of Tetragonisca angustula (Apidae: Meliponini), a tiny yet remarkable pollinator in the Neotropics.</title>
        <authorList>
            <person name="Ferrari R."/>
            <person name="Ricardo P.C."/>
            <person name="Dias F.C."/>
            <person name="Araujo N.S."/>
            <person name="Soares D.O."/>
            <person name="Zhou Q.-S."/>
            <person name="Zhu C.-D."/>
            <person name="Coutinho L."/>
            <person name="Airas M.C."/>
            <person name="Batista T.M."/>
        </authorList>
    </citation>
    <scope>NUCLEOTIDE SEQUENCE [LARGE SCALE GENOMIC DNA]</scope>
    <source>
        <strain evidence="2">ASF017062</strain>
        <tissue evidence="2">Abdomen</tissue>
    </source>
</reference>
<organism evidence="2 3">
    <name type="scientific">Tetragonisca angustula</name>
    <dbReference type="NCBI Taxonomy" id="166442"/>
    <lineage>
        <taxon>Eukaryota</taxon>
        <taxon>Metazoa</taxon>
        <taxon>Ecdysozoa</taxon>
        <taxon>Arthropoda</taxon>
        <taxon>Hexapoda</taxon>
        <taxon>Insecta</taxon>
        <taxon>Pterygota</taxon>
        <taxon>Neoptera</taxon>
        <taxon>Endopterygota</taxon>
        <taxon>Hymenoptera</taxon>
        <taxon>Apocrita</taxon>
        <taxon>Aculeata</taxon>
        <taxon>Apoidea</taxon>
        <taxon>Anthophila</taxon>
        <taxon>Apidae</taxon>
        <taxon>Tetragonisca</taxon>
    </lineage>
</organism>
<feature type="region of interest" description="Disordered" evidence="1">
    <location>
        <begin position="1"/>
        <end position="27"/>
    </location>
</feature>
<evidence type="ECO:0000313" key="2">
    <source>
        <dbReference type="EMBL" id="KAK9296466.1"/>
    </source>
</evidence>
<sequence>MQPGNINHRDLTRREKGTRSKNELSIQERQKRDVRLDRMLHMRRAPIIPGKCVQVYRGSNVTHDRDRFYAINDTDHLDLEPSNDRLVNLLTENGEYIFVTKKWQFVCATGREKYVFSFEKQGVHLEGGTKTRRSRGSLDIRGTRQRKNKMRDG</sequence>
<keyword evidence="3" id="KW-1185">Reference proteome</keyword>
<name>A0AAW0ZFW1_9HYME</name>